<keyword evidence="3" id="KW-1003">Cell membrane</keyword>
<protein>
    <submittedName>
        <fullName evidence="9">Biopolymer transporter ExbD</fullName>
    </submittedName>
</protein>
<dbReference type="GO" id="GO:0005886">
    <property type="term" value="C:plasma membrane"/>
    <property type="evidence" value="ECO:0007669"/>
    <property type="project" value="UniProtKB-SubCell"/>
</dbReference>
<evidence type="ECO:0000256" key="1">
    <source>
        <dbReference type="ARBA" id="ARBA00004162"/>
    </source>
</evidence>
<organism evidence="9 10">
    <name type="scientific">Sandaracinomonas limnophila</name>
    <dbReference type="NCBI Taxonomy" id="1862386"/>
    <lineage>
        <taxon>Bacteria</taxon>
        <taxon>Pseudomonadati</taxon>
        <taxon>Bacteroidota</taxon>
        <taxon>Cytophagia</taxon>
        <taxon>Cytophagales</taxon>
        <taxon>Flectobacillaceae</taxon>
        <taxon>Sandaracinomonas</taxon>
    </lineage>
</organism>
<accession>A0A437PTT0</accession>
<dbReference type="PANTHER" id="PTHR30558:SF3">
    <property type="entry name" value="BIOPOLYMER TRANSPORT PROTEIN EXBD-RELATED"/>
    <property type="match status" value="1"/>
</dbReference>
<dbReference type="GO" id="GO:0022857">
    <property type="term" value="F:transmembrane transporter activity"/>
    <property type="evidence" value="ECO:0007669"/>
    <property type="project" value="InterPro"/>
</dbReference>
<evidence type="ECO:0000256" key="2">
    <source>
        <dbReference type="ARBA" id="ARBA00005811"/>
    </source>
</evidence>
<evidence type="ECO:0000313" key="9">
    <source>
        <dbReference type="EMBL" id="RVU25648.1"/>
    </source>
</evidence>
<keyword evidence="4 7" id="KW-0812">Transmembrane</keyword>
<evidence type="ECO:0000313" key="10">
    <source>
        <dbReference type="Proteomes" id="UP000282832"/>
    </source>
</evidence>
<evidence type="ECO:0000256" key="8">
    <source>
        <dbReference type="SAM" id="MobiDB-lite"/>
    </source>
</evidence>
<keyword evidence="7" id="KW-0813">Transport</keyword>
<keyword evidence="7" id="KW-0653">Protein transport</keyword>
<gene>
    <name evidence="9" type="ORF">EOJ36_04320</name>
</gene>
<comment type="similarity">
    <text evidence="2 7">Belongs to the ExbD/TolR family.</text>
</comment>
<proteinExistence type="inferred from homology"/>
<evidence type="ECO:0000256" key="5">
    <source>
        <dbReference type="ARBA" id="ARBA00022989"/>
    </source>
</evidence>
<evidence type="ECO:0000256" key="4">
    <source>
        <dbReference type="ARBA" id="ARBA00022692"/>
    </source>
</evidence>
<evidence type="ECO:0000256" key="3">
    <source>
        <dbReference type="ARBA" id="ARBA00022475"/>
    </source>
</evidence>
<reference evidence="9 10" key="1">
    <citation type="submission" date="2019-01" db="EMBL/GenBank/DDBJ databases">
        <authorList>
            <person name="Chen W.-M."/>
        </authorList>
    </citation>
    <scope>NUCLEOTIDE SEQUENCE [LARGE SCALE GENOMIC DNA]</scope>
    <source>
        <strain evidence="9 10">FSY-15</strain>
    </source>
</reference>
<dbReference type="RefSeq" id="WP_127802801.1">
    <property type="nucleotide sequence ID" value="NZ_SACY01000002.1"/>
</dbReference>
<evidence type="ECO:0000256" key="7">
    <source>
        <dbReference type="RuleBase" id="RU003879"/>
    </source>
</evidence>
<name>A0A437PTT0_9BACT</name>
<dbReference type="GO" id="GO:0015031">
    <property type="term" value="P:protein transport"/>
    <property type="evidence" value="ECO:0007669"/>
    <property type="project" value="UniProtKB-KW"/>
</dbReference>
<keyword evidence="5" id="KW-1133">Transmembrane helix</keyword>
<comment type="subcellular location">
    <subcellularLocation>
        <location evidence="1">Cell membrane</location>
        <topology evidence="1">Single-pass membrane protein</topology>
    </subcellularLocation>
    <subcellularLocation>
        <location evidence="7">Cell membrane</location>
        <topology evidence="7">Single-pass type II membrane protein</topology>
    </subcellularLocation>
</comment>
<dbReference type="PANTHER" id="PTHR30558">
    <property type="entry name" value="EXBD MEMBRANE COMPONENT OF PMF-DRIVEN MACROMOLECULE IMPORT SYSTEM"/>
    <property type="match status" value="1"/>
</dbReference>
<dbReference type="OrthoDB" id="952702at2"/>
<dbReference type="InterPro" id="IPR003400">
    <property type="entry name" value="ExbD"/>
</dbReference>
<evidence type="ECO:0000256" key="6">
    <source>
        <dbReference type="ARBA" id="ARBA00023136"/>
    </source>
</evidence>
<comment type="caution">
    <text evidence="9">The sequence shown here is derived from an EMBL/GenBank/DDBJ whole genome shotgun (WGS) entry which is preliminary data.</text>
</comment>
<dbReference type="EMBL" id="SACY01000002">
    <property type="protein sequence ID" value="RVU25648.1"/>
    <property type="molecule type" value="Genomic_DNA"/>
</dbReference>
<sequence length="172" mass="19177">MAEIDSSGGGKKGGKKRSKKMSTKIDMTPMVDLGFLLITFFMLTTTLAKPVTMQLNMPDKTEDNTQTSPVKMSETVTVVPDEFKVYYYQGIPSESATVLQVTDYSETGIRKVIADMKAKIGNNFTIVMKPTKKAKYRNVIDMIDECAITNNKRYALLEIDPDTEALIKRSGK</sequence>
<dbReference type="Pfam" id="PF02472">
    <property type="entry name" value="ExbD"/>
    <property type="match status" value="1"/>
</dbReference>
<keyword evidence="10" id="KW-1185">Reference proteome</keyword>
<dbReference type="Proteomes" id="UP000282832">
    <property type="component" value="Unassembled WGS sequence"/>
</dbReference>
<feature type="compositionally biased region" description="Basic residues" evidence="8">
    <location>
        <begin position="12"/>
        <end position="21"/>
    </location>
</feature>
<dbReference type="AlphaFoldDB" id="A0A437PTT0"/>
<feature type="region of interest" description="Disordered" evidence="8">
    <location>
        <begin position="1"/>
        <end position="21"/>
    </location>
</feature>
<keyword evidence="6" id="KW-0472">Membrane</keyword>